<evidence type="ECO:0008006" key="6">
    <source>
        <dbReference type="Google" id="ProtNLM"/>
    </source>
</evidence>
<evidence type="ECO:0000256" key="3">
    <source>
        <dbReference type="SAM" id="SignalP"/>
    </source>
</evidence>
<keyword evidence="3" id="KW-0732">Signal</keyword>
<evidence type="ECO:0000313" key="4">
    <source>
        <dbReference type="EMBL" id="GAA4398204.1"/>
    </source>
</evidence>
<feature type="region of interest" description="Disordered" evidence="1">
    <location>
        <begin position="88"/>
        <end position="117"/>
    </location>
</feature>
<accession>A0ABP8JZ43</accession>
<reference evidence="5" key="1">
    <citation type="journal article" date="2019" name="Int. J. Syst. Evol. Microbiol.">
        <title>The Global Catalogue of Microorganisms (GCM) 10K type strain sequencing project: providing services to taxonomists for standard genome sequencing and annotation.</title>
        <authorList>
            <consortium name="The Broad Institute Genomics Platform"/>
            <consortium name="The Broad Institute Genome Sequencing Center for Infectious Disease"/>
            <person name="Wu L."/>
            <person name="Ma J."/>
        </authorList>
    </citation>
    <scope>NUCLEOTIDE SEQUENCE [LARGE SCALE GENOMIC DNA]</scope>
    <source>
        <strain evidence="5">JCM 17925</strain>
    </source>
</reference>
<evidence type="ECO:0000313" key="5">
    <source>
        <dbReference type="Proteomes" id="UP001500936"/>
    </source>
</evidence>
<keyword evidence="5" id="KW-1185">Reference proteome</keyword>
<keyword evidence="2" id="KW-1133">Transmembrane helix</keyword>
<dbReference type="RefSeq" id="WP_345264295.1">
    <property type="nucleotide sequence ID" value="NZ_BAABHB010000001.1"/>
</dbReference>
<gene>
    <name evidence="4" type="ORF">GCM10023187_08620</name>
</gene>
<feature type="transmembrane region" description="Helical" evidence="2">
    <location>
        <begin position="150"/>
        <end position="168"/>
    </location>
</feature>
<dbReference type="EMBL" id="BAABHB010000001">
    <property type="protein sequence ID" value="GAA4398204.1"/>
    <property type="molecule type" value="Genomic_DNA"/>
</dbReference>
<keyword evidence="2" id="KW-0472">Membrane</keyword>
<comment type="caution">
    <text evidence="4">The sequence shown here is derived from an EMBL/GenBank/DDBJ whole genome shotgun (WGS) entry which is preliminary data.</text>
</comment>
<feature type="transmembrane region" description="Helical" evidence="2">
    <location>
        <begin position="174"/>
        <end position="197"/>
    </location>
</feature>
<dbReference type="Proteomes" id="UP001500936">
    <property type="component" value="Unassembled WGS sequence"/>
</dbReference>
<evidence type="ECO:0000256" key="1">
    <source>
        <dbReference type="SAM" id="MobiDB-lite"/>
    </source>
</evidence>
<sequence>MFSNRWAACVRSVVVCLSVAGLMSACSPSNYPFFQPQSGFRHQASAITHPSVAPADTLPNTAPAIPSALPVSPQTRAETETPVGRLTEVPASVGSPKPRISPVLSRNPDVPQRPRSPVFSWGETESVQYVAKKLTPAERKAYNKTRRVPTLNWLALAGSLVPYGILILSLTSGFAWVAGMVFSLGSVLAGIAGLTKISRNPEKYRGKGWAISAILLATGFMGVALLALAALSTSRVIWE</sequence>
<feature type="transmembrane region" description="Helical" evidence="2">
    <location>
        <begin position="209"/>
        <end position="231"/>
    </location>
</feature>
<proteinExistence type="predicted"/>
<keyword evidence="2" id="KW-0812">Transmembrane</keyword>
<dbReference type="PROSITE" id="PS51257">
    <property type="entry name" value="PROKAR_LIPOPROTEIN"/>
    <property type="match status" value="1"/>
</dbReference>
<evidence type="ECO:0000256" key="2">
    <source>
        <dbReference type="SAM" id="Phobius"/>
    </source>
</evidence>
<feature type="chain" id="PRO_5045279908" description="DUF4190 domain-containing protein" evidence="3">
    <location>
        <begin position="26"/>
        <end position="239"/>
    </location>
</feature>
<protein>
    <recommendedName>
        <fullName evidence="6">DUF4190 domain-containing protein</fullName>
    </recommendedName>
</protein>
<feature type="signal peptide" evidence="3">
    <location>
        <begin position="1"/>
        <end position="25"/>
    </location>
</feature>
<name>A0ABP8JZ43_9BACT</name>
<organism evidence="4 5">
    <name type="scientific">Nibrella viscosa</name>
    <dbReference type="NCBI Taxonomy" id="1084524"/>
    <lineage>
        <taxon>Bacteria</taxon>
        <taxon>Pseudomonadati</taxon>
        <taxon>Bacteroidota</taxon>
        <taxon>Cytophagia</taxon>
        <taxon>Cytophagales</taxon>
        <taxon>Spirosomataceae</taxon>
        <taxon>Nibrella</taxon>
    </lineage>
</organism>